<dbReference type="InterPro" id="IPR037401">
    <property type="entry name" value="SnoaL-like"/>
</dbReference>
<dbReference type="Proteomes" id="UP000291106">
    <property type="component" value="Chromosome"/>
</dbReference>
<feature type="signal peptide" evidence="1">
    <location>
        <begin position="1"/>
        <end position="18"/>
    </location>
</feature>
<dbReference type="AlphaFoldDB" id="A0A411PHQ4"/>
<dbReference type="Pfam" id="PF13474">
    <property type="entry name" value="SnoaL_3"/>
    <property type="match status" value="1"/>
</dbReference>
<feature type="chain" id="PRO_5019455126" evidence="1">
    <location>
        <begin position="19"/>
        <end position="139"/>
    </location>
</feature>
<dbReference type="InterPro" id="IPR032710">
    <property type="entry name" value="NTF2-like_dom_sf"/>
</dbReference>
<evidence type="ECO:0000313" key="4">
    <source>
        <dbReference type="Proteomes" id="UP000291106"/>
    </source>
</evidence>
<organism evidence="3 4">
    <name type="scientific">Shewanella maritima</name>
    <dbReference type="NCBI Taxonomy" id="2520507"/>
    <lineage>
        <taxon>Bacteria</taxon>
        <taxon>Pseudomonadati</taxon>
        <taxon>Pseudomonadota</taxon>
        <taxon>Gammaproteobacteria</taxon>
        <taxon>Alteromonadales</taxon>
        <taxon>Shewanellaceae</taxon>
        <taxon>Shewanella</taxon>
    </lineage>
</organism>
<reference evidence="3 4" key="1">
    <citation type="submission" date="2019-02" db="EMBL/GenBank/DDBJ databases">
        <title>Shewanella sp. D4-2 isolated from Dokdo Island.</title>
        <authorList>
            <person name="Baek K."/>
        </authorList>
    </citation>
    <scope>NUCLEOTIDE SEQUENCE [LARGE SCALE GENOMIC DNA]</scope>
    <source>
        <strain evidence="3 4">D4-2</strain>
    </source>
</reference>
<keyword evidence="4" id="KW-1185">Reference proteome</keyword>
<protein>
    <submittedName>
        <fullName evidence="3">SgcJ/EcaC family oxidoreductase</fullName>
    </submittedName>
</protein>
<dbReference type="SUPFAM" id="SSF54427">
    <property type="entry name" value="NTF2-like"/>
    <property type="match status" value="1"/>
</dbReference>
<keyword evidence="1" id="KW-0732">Signal</keyword>
<feature type="domain" description="SnoaL-like" evidence="2">
    <location>
        <begin position="24"/>
        <end position="138"/>
    </location>
</feature>
<dbReference type="OrthoDB" id="120856at2"/>
<evidence type="ECO:0000313" key="3">
    <source>
        <dbReference type="EMBL" id="QBF83136.1"/>
    </source>
</evidence>
<proteinExistence type="predicted"/>
<gene>
    <name evidence="3" type="ORF">EXU30_10850</name>
</gene>
<evidence type="ECO:0000256" key="1">
    <source>
        <dbReference type="SAM" id="SignalP"/>
    </source>
</evidence>
<name>A0A411PHQ4_9GAMM</name>
<sequence>MKYCLAIGLFMYACFASAQPVEQIQSLFQKQTQAWNQGDVDDYMQSYWRSDKLQFVSRGELVYGWGELYRRYKKSYPNKAAMGELSFDIQSVKSLSDNSALVTGQWTLARDKDQPTGASTLLVERIDGQWLITHDHSSD</sequence>
<accession>A0A411PHQ4</accession>
<evidence type="ECO:0000259" key="2">
    <source>
        <dbReference type="Pfam" id="PF13474"/>
    </source>
</evidence>
<dbReference type="KEGG" id="smai:EXU30_10850"/>
<dbReference type="InterPro" id="IPR011944">
    <property type="entry name" value="Steroid_delta5-4_isomerase"/>
</dbReference>
<dbReference type="NCBIfam" id="TIGR02246">
    <property type="entry name" value="SgcJ/EcaC family oxidoreductase"/>
    <property type="match status" value="1"/>
</dbReference>
<dbReference type="Gene3D" id="3.10.450.50">
    <property type="match status" value="1"/>
</dbReference>
<dbReference type="RefSeq" id="WP_130599957.1">
    <property type="nucleotide sequence ID" value="NZ_CP036200.1"/>
</dbReference>
<dbReference type="EMBL" id="CP036200">
    <property type="protein sequence ID" value="QBF83136.1"/>
    <property type="molecule type" value="Genomic_DNA"/>
</dbReference>